<evidence type="ECO:0000256" key="1">
    <source>
        <dbReference type="SAM" id="MobiDB-lite"/>
    </source>
</evidence>
<evidence type="ECO:0000313" key="2">
    <source>
        <dbReference type="EMBL" id="CAK0860117.1"/>
    </source>
</evidence>
<gene>
    <name evidence="2" type="ORF">PCOR1329_LOCUS49179</name>
</gene>
<organism evidence="2 3">
    <name type="scientific">Prorocentrum cordatum</name>
    <dbReference type="NCBI Taxonomy" id="2364126"/>
    <lineage>
        <taxon>Eukaryota</taxon>
        <taxon>Sar</taxon>
        <taxon>Alveolata</taxon>
        <taxon>Dinophyceae</taxon>
        <taxon>Prorocentrales</taxon>
        <taxon>Prorocentraceae</taxon>
        <taxon>Prorocentrum</taxon>
    </lineage>
</organism>
<dbReference type="Proteomes" id="UP001189429">
    <property type="component" value="Unassembled WGS sequence"/>
</dbReference>
<proteinExistence type="predicted"/>
<comment type="caution">
    <text evidence="2">The sequence shown here is derived from an EMBL/GenBank/DDBJ whole genome shotgun (WGS) entry which is preliminary data.</text>
</comment>
<sequence length="152" mass="16150">TRRGGRRARCGRGADGPGPAPAARAPWRSGAGARGRPASRAGATPLRPRRPRSDQTRRLRGPRGGRERRPLAVPRELPGLLLLLEGAGLAREGPHRRRGPRGALERGGAAGARARPPGGRHRDPLWGAAPDPNDSTYEGQMLDGKRHGFGTL</sequence>
<evidence type="ECO:0000313" key="3">
    <source>
        <dbReference type="Proteomes" id="UP001189429"/>
    </source>
</evidence>
<feature type="region of interest" description="Disordered" evidence="1">
    <location>
        <begin position="1"/>
        <end position="152"/>
    </location>
</feature>
<keyword evidence="3" id="KW-1185">Reference proteome</keyword>
<name>A0ABN9UJW4_9DINO</name>
<protein>
    <submittedName>
        <fullName evidence="2">Uncharacterized protein</fullName>
    </submittedName>
</protein>
<feature type="compositionally biased region" description="Low complexity" evidence="1">
    <location>
        <begin position="21"/>
        <end position="43"/>
    </location>
</feature>
<feature type="non-terminal residue" evidence="2">
    <location>
        <position position="152"/>
    </location>
</feature>
<accession>A0ABN9UJW4</accession>
<feature type="compositionally biased region" description="Basic residues" evidence="1">
    <location>
        <begin position="1"/>
        <end position="10"/>
    </location>
</feature>
<dbReference type="EMBL" id="CAUYUJ010015948">
    <property type="protein sequence ID" value="CAK0860117.1"/>
    <property type="molecule type" value="Genomic_DNA"/>
</dbReference>
<feature type="compositionally biased region" description="Low complexity" evidence="1">
    <location>
        <begin position="71"/>
        <end position="91"/>
    </location>
</feature>
<feature type="non-terminal residue" evidence="2">
    <location>
        <position position="1"/>
    </location>
</feature>
<reference evidence="2" key="1">
    <citation type="submission" date="2023-10" db="EMBL/GenBank/DDBJ databases">
        <authorList>
            <person name="Chen Y."/>
            <person name="Shah S."/>
            <person name="Dougan E. K."/>
            <person name="Thang M."/>
            <person name="Chan C."/>
        </authorList>
    </citation>
    <scope>NUCLEOTIDE SEQUENCE [LARGE SCALE GENOMIC DNA]</scope>
</reference>